<proteinExistence type="predicted"/>
<dbReference type="EMBL" id="JACIEC010000003">
    <property type="protein sequence ID" value="MBB4144511.1"/>
    <property type="molecule type" value="Genomic_DNA"/>
</dbReference>
<dbReference type="Proteomes" id="UP000519897">
    <property type="component" value="Unassembled WGS sequence"/>
</dbReference>
<evidence type="ECO:0000313" key="1">
    <source>
        <dbReference type="EMBL" id="MBB4144511.1"/>
    </source>
</evidence>
<gene>
    <name evidence="1" type="ORF">GGQ72_003068</name>
</gene>
<evidence type="ECO:0000313" key="2">
    <source>
        <dbReference type="Proteomes" id="UP000519897"/>
    </source>
</evidence>
<protein>
    <submittedName>
        <fullName evidence="1">Uncharacterized protein</fullName>
    </submittedName>
</protein>
<organism evidence="1 2">
    <name type="scientific">Rhizobium rhizoryzae</name>
    <dbReference type="NCBI Taxonomy" id="451876"/>
    <lineage>
        <taxon>Bacteria</taxon>
        <taxon>Pseudomonadati</taxon>
        <taxon>Pseudomonadota</taxon>
        <taxon>Alphaproteobacteria</taxon>
        <taxon>Hyphomicrobiales</taxon>
        <taxon>Rhizobiaceae</taxon>
        <taxon>Rhizobium/Agrobacterium group</taxon>
        <taxon>Rhizobium</taxon>
    </lineage>
</organism>
<dbReference type="AlphaFoldDB" id="A0A7W6LHJ9"/>
<name>A0A7W6LHJ9_9HYPH</name>
<reference evidence="1 2" key="1">
    <citation type="submission" date="2020-08" db="EMBL/GenBank/DDBJ databases">
        <title>Genomic Encyclopedia of Type Strains, Phase IV (KMG-IV): sequencing the most valuable type-strain genomes for metagenomic binning, comparative biology and taxonomic classification.</title>
        <authorList>
            <person name="Goeker M."/>
        </authorList>
    </citation>
    <scope>NUCLEOTIDE SEQUENCE [LARGE SCALE GENOMIC DNA]</scope>
    <source>
        <strain evidence="1 2">DSM 29514</strain>
    </source>
</reference>
<comment type="caution">
    <text evidence="1">The sequence shown here is derived from an EMBL/GenBank/DDBJ whole genome shotgun (WGS) entry which is preliminary data.</text>
</comment>
<keyword evidence="2" id="KW-1185">Reference proteome</keyword>
<accession>A0A7W6LHJ9</accession>
<sequence>MDATRISLIGYVINTHKFSDEHARFSGLETFA</sequence>